<keyword evidence="2" id="KW-0812">Transmembrane</keyword>
<comment type="caution">
    <text evidence="3">The sequence shown here is derived from an EMBL/GenBank/DDBJ whole genome shotgun (WGS) entry which is preliminary data.</text>
</comment>
<evidence type="ECO:0000256" key="2">
    <source>
        <dbReference type="SAM" id="Phobius"/>
    </source>
</evidence>
<keyword evidence="1" id="KW-0175">Coiled coil</keyword>
<name>A0A9P7KLH4_9AGAR</name>
<gene>
    <name evidence="3" type="ORF">H0H81_003922</name>
</gene>
<evidence type="ECO:0000313" key="4">
    <source>
        <dbReference type="Proteomes" id="UP000717328"/>
    </source>
</evidence>
<keyword evidence="4" id="KW-1185">Reference proteome</keyword>
<evidence type="ECO:0000256" key="1">
    <source>
        <dbReference type="SAM" id="Coils"/>
    </source>
</evidence>
<accession>A0A9P7KLH4</accession>
<protein>
    <recommendedName>
        <fullName evidence="5">J domain-containing protein</fullName>
    </recommendedName>
</protein>
<keyword evidence="2" id="KW-0472">Membrane</keyword>
<reference evidence="3" key="2">
    <citation type="submission" date="2021-10" db="EMBL/GenBank/DDBJ databases">
        <title>Phylogenomics reveals ancestral predisposition of the termite-cultivated fungus Termitomyces towards a domesticated lifestyle.</title>
        <authorList>
            <person name="Auxier B."/>
            <person name="Grum-Grzhimaylo A."/>
            <person name="Cardenas M.E."/>
            <person name="Lodge J.D."/>
            <person name="Laessoe T."/>
            <person name="Pedersen O."/>
            <person name="Smith M.E."/>
            <person name="Kuyper T.W."/>
            <person name="Franco-Molano E.A."/>
            <person name="Baroni T.J."/>
            <person name="Aanen D.K."/>
        </authorList>
    </citation>
    <scope>NUCLEOTIDE SEQUENCE</scope>
    <source>
        <strain evidence="3">D49</strain>
    </source>
</reference>
<evidence type="ECO:0000313" key="3">
    <source>
        <dbReference type="EMBL" id="KAG5652725.1"/>
    </source>
</evidence>
<keyword evidence="2" id="KW-1133">Transmembrane helix</keyword>
<reference evidence="3" key="1">
    <citation type="submission" date="2021-02" db="EMBL/GenBank/DDBJ databases">
        <authorList>
            <person name="Nieuwenhuis M."/>
            <person name="Van De Peppel L.J.J."/>
        </authorList>
    </citation>
    <scope>NUCLEOTIDE SEQUENCE</scope>
    <source>
        <strain evidence="3">D49</strain>
    </source>
</reference>
<sequence>MHCRSLTPSERHARFQSITKAYDILRGKASPFSGNDPYREEVLRRKHYYQAYHNRQAEYMRQHMRSHAARPDWNASADDRWKDRVILLVGILTLAAGLAPGLFMLPFHMEKQHQSAVSNLRQARHEARELGEERRNELRKRVKDIRKMQSGLASPCSEDET</sequence>
<dbReference type="AlphaFoldDB" id="A0A9P7KLH4"/>
<proteinExistence type="predicted"/>
<evidence type="ECO:0008006" key="5">
    <source>
        <dbReference type="Google" id="ProtNLM"/>
    </source>
</evidence>
<dbReference type="Proteomes" id="UP000717328">
    <property type="component" value="Unassembled WGS sequence"/>
</dbReference>
<feature type="transmembrane region" description="Helical" evidence="2">
    <location>
        <begin position="85"/>
        <end position="105"/>
    </location>
</feature>
<dbReference type="OrthoDB" id="445556at2759"/>
<dbReference type="EMBL" id="JABCKI010000102">
    <property type="protein sequence ID" value="KAG5652725.1"/>
    <property type="molecule type" value="Genomic_DNA"/>
</dbReference>
<organism evidence="3 4">
    <name type="scientific">Sphagnurus paluster</name>
    <dbReference type="NCBI Taxonomy" id="117069"/>
    <lineage>
        <taxon>Eukaryota</taxon>
        <taxon>Fungi</taxon>
        <taxon>Dikarya</taxon>
        <taxon>Basidiomycota</taxon>
        <taxon>Agaricomycotina</taxon>
        <taxon>Agaricomycetes</taxon>
        <taxon>Agaricomycetidae</taxon>
        <taxon>Agaricales</taxon>
        <taxon>Tricholomatineae</taxon>
        <taxon>Lyophyllaceae</taxon>
        <taxon>Sphagnurus</taxon>
    </lineage>
</organism>
<feature type="coiled-coil region" evidence="1">
    <location>
        <begin position="113"/>
        <end position="148"/>
    </location>
</feature>